<organism evidence="1 2">
    <name type="scientific">Penicillium thymicola</name>
    <dbReference type="NCBI Taxonomy" id="293382"/>
    <lineage>
        <taxon>Eukaryota</taxon>
        <taxon>Fungi</taxon>
        <taxon>Dikarya</taxon>
        <taxon>Ascomycota</taxon>
        <taxon>Pezizomycotina</taxon>
        <taxon>Eurotiomycetes</taxon>
        <taxon>Eurotiomycetidae</taxon>
        <taxon>Eurotiales</taxon>
        <taxon>Aspergillaceae</taxon>
        <taxon>Penicillium</taxon>
    </lineage>
</organism>
<reference evidence="1" key="1">
    <citation type="submission" date="2015-06" db="EMBL/GenBank/DDBJ databases">
        <authorList>
            <person name="Nguyen H."/>
        </authorList>
    </citation>
    <scope>NUCLEOTIDE SEQUENCE</scope>
    <source>
        <strain evidence="1">DAOM 180753</strain>
    </source>
</reference>
<evidence type="ECO:0000313" key="2">
    <source>
        <dbReference type="Proteomes" id="UP001227192"/>
    </source>
</evidence>
<name>A0AAI9X3W6_PENTH</name>
<accession>A0AAI9X3W6</accession>
<gene>
    <name evidence="1" type="ORF">VN97_g10343</name>
</gene>
<keyword evidence="2" id="KW-1185">Reference proteome</keyword>
<comment type="caution">
    <text evidence="1">The sequence shown here is derived from an EMBL/GenBank/DDBJ whole genome shotgun (WGS) entry which is preliminary data.</text>
</comment>
<protein>
    <submittedName>
        <fullName evidence="1">Uncharacterized protein</fullName>
    </submittedName>
</protein>
<sequence>MPVNDFLEATPFDLVTQEIDKEAVEETIEQILNTSPENPGEIDEIPELDDPRWNSVNENKNEDDDLTQRAFEEVFEEAKDSVKHAENIQEILSFMGEEAKDPTLPWETVFFDLHELDESTRSELYKFSRSCKIEGEAYPQFEDYDEPICGTRNAWRSEDVEIDKKWEILVNDLYELSKGMIISKSLTKPSGRGDAPVAILWNYPTWTTTNICWSQVLDSCNPCLRMQYAKLGPNRYIRTQNKIPIRGKWSKLGANWAQYPNWEEIEAKCLQFCRWLNTRSNIIIILGRGNALTPLDRLIEMGNSLESIPVKIGCNKQFKFPDKNGSYVGAIIRMFIAKAWAKQSTENWRRTPEAAMMFGTSISNLLDPVSISKRNATVRTEEWKISDAAKSKKDGLLRAARGPKKFGAWNSRLDALFKTKQVRERVAADPQTLTAIGIHSQQRLKNLRSVSKARMTSYFKAHVIWYSKTYPKGLRFKGDGGIQPDSFPYDTVDHPAVRLHGSWGKNKRKDFQD</sequence>
<evidence type="ECO:0000313" key="1">
    <source>
        <dbReference type="EMBL" id="KAJ9483071.1"/>
    </source>
</evidence>
<proteinExistence type="predicted"/>
<dbReference type="AlphaFoldDB" id="A0AAI9X3W6"/>
<dbReference type="EMBL" id="LACB01000471">
    <property type="protein sequence ID" value="KAJ9483071.1"/>
    <property type="molecule type" value="Genomic_DNA"/>
</dbReference>
<reference evidence="1" key="2">
    <citation type="journal article" date="2016" name="Fungal Biol.">
        <title>Ochratoxin A production by Penicillium thymicola.</title>
        <authorList>
            <person name="Nguyen H.D.T."/>
            <person name="McMullin D.R."/>
            <person name="Ponomareva E."/>
            <person name="Riley R."/>
            <person name="Pomraning K.R."/>
            <person name="Baker S.E."/>
            <person name="Seifert K.A."/>
        </authorList>
    </citation>
    <scope>NUCLEOTIDE SEQUENCE</scope>
    <source>
        <strain evidence="1">DAOM 180753</strain>
    </source>
</reference>
<dbReference type="Proteomes" id="UP001227192">
    <property type="component" value="Unassembled WGS sequence"/>
</dbReference>